<evidence type="ECO:0000259" key="2">
    <source>
        <dbReference type="SMART" id="SM00852"/>
    </source>
</evidence>
<dbReference type="InterPro" id="IPR008135">
    <property type="entry name" value="Competence-induced_CinA"/>
</dbReference>
<evidence type="ECO:0000313" key="4">
    <source>
        <dbReference type="Proteomes" id="UP000543642"/>
    </source>
</evidence>
<dbReference type="Proteomes" id="UP000543642">
    <property type="component" value="Unassembled WGS sequence"/>
</dbReference>
<dbReference type="HAMAP" id="MF_00226_B">
    <property type="entry name" value="CinA_B"/>
    <property type="match status" value="1"/>
</dbReference>
<dbReference type="GO" id="GO:0016787">
    <property type="term" value="F:hydrolase activity"/>
    <property type="evidence" value="ECO:0007669"/>
    <property type="project" value="UniProtKB-KW"/>
</dbReference>
<dbReference type="RefSeq" id="WP_183774500.1">
    <property type="nucleotide sequence ID" value="NZ_CAWVEG010000104.1"/>
</dbReference>
<dbReference type="Gene3D" id="3.30.70.2860">
    <property type="match status" value="1"/>
</dbReference>
<gene>
    <name evidence="1" type="primary">cinA</name>
    <name evidence="3" type="ORF">HNP82_002218</name>
</gene>
<dbReference type="PANTHER" id="PTHR13939:SF0">
    <property type="entry name" value="NMN AMIDOHYDROLASE-LIKE PROTEIN YFAY"/>
    <property type="match status" value="1"/>
</dbReference>
<dbReference type="InterPro" id="IPR050101">
    <property type="entry name" value="CinA"/>
</dbReference>
<accession>A0A7W8HAV8</accession>
<dbReference type="PANTHER" id="PTHR13939">
    <property type="entry name" value="NICOTINAMIDE-NUCLEOTIDE AMIDOHYDROLASE PNCC"/>
    <property type="match status" value="1"/>
</dbReference>
<evidence type="ECO:0000313" key="3">
    <source>
        <dbReference type="EMBL" id="MBB5265079.1"/>
    </source>
</evidence>
<dbReference type="EMBL" id="JACHFW010000008">
    <property type="protein sequence ID" value="MBB5265079.1"/>
    <property type="molecule type" value="Genomic_DNA"/>
</dbReference>
<dbReference type="NCBIfam" id="TIGR00200">
    <property type="entry name" value="cinA_nterm"/>
    <property type="match status" value="1"/>
</dbReference>
<name>A0A7W8HAV8_9FIRM</name>
<dbReference type="InterPro" id="IPR036425">
    <property type="entry name" value="MoaB/Mog-like_dom_sf"/>
</dbReference>
<comment type="similarity">
    <text evidence="1">Belongs to the CinA family.</text>
</comment>
<dbReference type="SUPFAM" id="SSF53218">
    <property type="entry name" value="Molybdenum cofactor biosynthesis proteins"/>
    <property type="match status" value="1"/>
</dbReference>
<proteinExistence type="inferred from homology"/>
<dbReference type="SMART" id="SM00852">
    <property type="entry name" value="MoCF_biosynth"/>
    <property type="match status" value="1"/>
</dbReference>
<sequence>MVAELISVGTEILLGNITNTNARYLAEECAALGLSCYTQVTVGDNPGRLEEAVATALSRSDVVILTGGLGPTEDDLTKETVAKVLGLPLVEDPHSRQRIEDYFKKGIHRPPTDNNWKQAMIIEGCQVVDNHNGTAPGLIVTTAGEKQVILLPGPPGELYPMFEEAIRPFLEKLTSQIIYSRTVKIGGMGESYVADQIQDLLENQTNPTIAPYAKIGEVHLRVTARAATKKEAKKLIRPVIRELKKRFGKSIYTTRNEVTLEDKFISLLEKYGLTVTTAESCSGGLLSGRLINVAGASDVINRCFVTYANEAKQDLLGVKNSTLRKYGAVSPQTAREMAKGAARAAKSQVALSVTGIAGPGGGTSEKPVGLVYIGCYVKGHTEVIECHFSGNRQKVREGTVARAIDFGRRCVMKYGK</sequence>
<keyword evidence="3" id="KW-0378">Hydrolase</keyword>
<reference evidence="3 4" key="1">
    <citation type="submission" date="2020-08" db="EMBL/GenBank/DDBJ databases">
        <title>Genomic Encyclopedia of Type Strains, Phase IV (KMG-IV): sequencing the most valuable type-strain genomes for metagenomic binning, comparative biology and taxonomic classification.</title>
        <authorList>
            <person name="Goeker M."/>
        </authorList>
    </citation>
    <scope>NUCLEOTIDE SEQUENCE [LARGE SCALE GENOMIC DNA]</scope>
    <source>
        <strain evidence="3 4">DSM 106146</strain>
    </source>
</reference>
<dbReference type="PIRSF" id="PIRSF006728">
    <property type="entry name" value="CinA"/>
    <property type="match status" value="1"/>
</dbReference>
<evidence type="ECO:0000256" key="1">
    <source>
        <dbReference type="HAMAP-Rule" id="MF_00226"/>
    </source>
</evidence>
<dbReference type="Pfam" id="PF02464">
    <property type="entry name" value="CinA"/>
    <property type="match status" value="1"/>
</dbReference>
<dbReference type="InterPro" id="IPR001453">
    <property type="entry name" value="MoaB/Mog_dom"/>
</dbReference>
<dbReference type="NCBIfam" id="TIGR00199">
    <property type="entry name" value="PncC_domain"/>
    <property type="match status" value="1"/>
</dbReference>
<keyword evidence="4" id="KW-1185">Reference proteome</keyword>
<dbReference type="NCBIfam" id="NF001813">
    <property type="entry name" value="PRK00549.1"/>
    <property type="match status" value="1"/>
</dbReference>
<dbReference type="Gene3D" id="3.40.980.10">
    <property type="entry name" value="MoaB/Mog-like domain"/>
    <property type="match status" value="1"/>
</dbReference>
<protein>
    <recommendedName>
        <fullName evidence="1">Putative competence-damage inducible protein</fullName>
    </recommendedName>
</protein>
<dbReference type="InterPro" id="IPR008136">
    <property type="entry name" value="CinA_C"/>
</dbReference>
<dbReference type="NCBIfam" id="TIGR00177">
    <property type="entry name" value="molyb_syn"/>
    <property type="match status" value="1"/>
</dbReference>
<comment type="caution">
    <text evidence="3">The sequence shown here is derived from an EMBL/GenBank/DDBJ whole genome shotgun (WGS) entry which is preliminary data.</text>
</comment>
<dbReference type="SUPFAM" id="SSF142433">
    <property type="entry name" value="CinA-like"/>
    <property type="match status" value="1"/>
</dbReference>
<dbReference type="InterPro" id="IPR041424">
    <property type="entry name" value="CinA_KH"/>
</dbReference>
<dbReference type="Pfam" id="PF18146">
    <property type="entry name" value="CinA_KH"/>
    <property type="match status" value="1"/>
</dbReference>
<dbReference type="Gene3D" id="3.90.950.20">
    <property type="entry name" value="CinA-like"/>
    <property type="match status" value="1"/>
</dbReference>
<feature type="domain" description="MoaB/Mog" evidence="2">
    <location>
        <begin position="4"/>
        <end position="172"/>
    </location>
</feature>
<dbReference type="Pfam" id="PF00994">
    <property type="entry name" value="MoCF_biosynth"/>
    <property type="match status" value="1"/>
</dbReference>
<dbReference type="InterPro" id="IPR036653">
    <property type="entry name" value="CinA-like_C"/>
</dbReference>
<dbReference type="AlphaFoldDB" id="A0A7W8HAV8"/>
<dbReference type="CDD" id="cd00885">
    <property type="entry name" value="cinA"/>
    <property type="match status" value="1"/>
</dbReference>
<organism evidence="3 4">
    <name type="scientific">Catenibacillus scindens</name>
    <dbReference type="NCBI Taxonomy" id="673271"/>
    <lineage>
        <taxon>Bacteria</taxon>
        <taxon>Bacillati</taxon>
        <taxon>Bacillota</taxon>
        <taxon>Clostridia</taxon>
        <taxon>Lachnospirales</taxon>
        <taxon>Lachnospiraceae</taxon>
        <taxon>Catenibacillus</taxon>
    </lineage>
</organism>